<evidence type="ECO:0000313" key="11">
    <source>
        <dbReference type="Proteomes" id="UP000199470"/>
    </source>
</evidence>
<keyword evidence="6 9" id="KW-0472">Membrane</keyword>
<evidence type="ECO:0000256" key="8">
    <source>
        <dbReference type="SAM" id="MobiDB-lite"/>
    </source>
</evidence>
<dbReference type="EMBL" id="FOTW01000016">
    <property type="protein sequence ID" value="SFM26561.1"/>
    <property type="molecule type" value="Genomic_DNA"/>
</dbReference>
<proteinExistence type="inferred from homology"/>
<feature type="transmembrane region" description="Helical" evidence="9">
    <location>
        <begin position="79"/>
        <end position="99"/>
    </location>
</feature>
<evidence type="ECO:0000256" key="1">
    <source>
        <dbReference type="ARBA" id="ARBA00004651"/>
    </source>
</evidence>
<organism evidence="10 11">
    <name type="scientific">Rugamonas rubra</name>
    <dbReference type="NCBI Taxonomy" id="758825"/>
    <lineage>
        <taxon>Bacteria</taxon>
        <taxon>Pseudomonadati</taxon>
        <taxon>Pseudomonadota</taxon>
        <taxon>Betaproteobacteria</taxon>
        <taxon>Burkholderiales</taxon>
        <taxon>Oxalobacteraceae</taxon>
        <taxon>Telluria group</taxon>
        <taxon>Rugamonas</taxon>
    </lineage>
</organism>
<dbReference type="STRING" id="758825.SAMN02982985_03389"/>
<keyword evidence="3" id="KW-0808">Transferase</keyword>
<feature type="transmembrane region" description="Helical" evidence="9">
    <location>
        <begin position="214"/>
        <end position="236"/>
    </location>
</feature>
<sequence>MTTHPSIPLERRVVALLLCAFGGLFAAVGSSAFIRPGSPWAALALLPLLAAPLCHGALARRLPAAWDGLRRARPLLCALWLLLALAALGRSAGVGLYMADPQRPQASAIWFDPFYVNHSCLSGYWKAAELSHTPGLNIYQERPYEGKQDRFKLDEYLYPPQFLLLPRAASALLGTPADSFLPLRALWFALDATLLAGAMLALCAWIGGAAGRRAALLLPAVWLALPTLVTLQTGNFQLPAIALSVLAMLLFQRGRALAGGALLALAMVKIFPAILCAYLLFTRRWRALACSVAFSLLFLAAGWAVLGAQPFRDFIGYELPRIASGELWAWLELEGLEGVVAINHSVPGLVFKLRLLGLPGMDHHMMANAAWVWSLALLTIAWLAARHAGAGARPASLVGANTGAGAAADAADTPTARLRLAALWIALLGLAALRSPFTPDDYALFPALWLWCLLAAAAPAGAAISAALALLWLALAPVMPFSLAAPAQLPALLALSTASQLAALALCLWFALRRPSDLARTTRRPQHGDSNTSPFPPAGAMSPARTDSPL</sequence>
<feature type="transmembrane region" description="Helical" evidence="9">
    <location>
        <begin position="12"/>
        <end position="34"/>
    </location>
</feature>
<comment type="subcellular location">
    <subcellularLocation>
        <location evidence="1">Cell membrane</location>
        <topology evidence="1">Multi-pass membrane protein</topology>
    </subcellularLocation>
</comment>
<keyword evidence="4 9" id="KW-0812">Transmembrane</keyword>
<evidence type="ECO:0000256" key="3">
    <source>
        <dbReference type="ARBA" id="ARBA00022679"/>
    </source>
</evidence>
<feature type="transmembrane region" description="Helical" evidence="9">
    <location>
        <begin position="491"/>
        <end position="512"/>
    </location>
</feature>
<evidence type="ECO:0000256" key="2">
    <source>
        <dbReference type="ARBA" id="ARBA00022475"/>
    </source>
</evidence>
<evidence type="ECO:0000256" key="6">
    <source>
        <dbReference type="ARBA" id="ARBA00023136"/>
    </source>
</evidence>
<keyword evidence="2" id="KW-1003">Cell membrane</keyword>
<name>A0A1I4PFM4_9BURK</name>
<gene>
    <name evidence="10" type="ORF">SAMN02982985_03389</name>
</gene>
<feature type="transmembrane region" description="Helical" evidence="9">
    <location>
        <begin position="365"/>
        <end position="385"/>
    </location>
</feature>
<keyword evidence="5 9" id="KW-1133">Transmembrane helix</keyword>
<comment type="similarity">
    <text evidence="7">Belongs to the glycosyltransferase 87 family.</text>
</comment>
<keyword evidence="11" id="KW-1185">Reference proteome</keyword>
<dbReference type="RefSeq" id="WP_217429924.1">
    <property type="nucleotide sequence ID" value="NZ_FOTW01000016.1"/>
</dbReference>
<dbReference type="Pfam" id="PF09594">
    <property type="entry name" value="GT87"/>
    <property type="match status" value="1"/>
</dbReference>
<feature type="region of interest" description="Disordered" evidence="8">
    <location>
        <begin position="520"/>
        <end position="550"/>
    </location>
</feature>
<evidence type="ECO:0000256" key="5">
    <source>
        <dbReference type="ARBA" id="ARBA00022989"/>
    </source>
</evidence>
<evidence type="ECO:0000256" key="4">
    <source>
        <dbReference type="ARBA" id="ARBA00022692"/>
    </source>
</evidence>
<feature type="transmembrane region" description="Helical" evidence="9">
    <location>
        <begin position="185"/>
        <end position="207"/>
    </location>
</feature>
<feature type="transmembrane region" description="Helical" evidence="9">
    <location>
        <begin position="40"/>
        <end position="58"/>
    </location>
</feature>
<evidence type="ECO:0000256" key="9">
    <source>
        <dbReference type="SAM" id="Phobius"/>
    </source>
</evidence>
<evidence type="ECO:0000256" key="7">
    <source>
        <dbReference type="ARBA" id="ARBA00024033"/>
    </source>
</evidence>
<feature type="transmembrane region" description="Helical" evidence="9">
    <location>
        <begin position="288"/>
        <end position="306"/>
    </location>
</feature>
<dbReference type="Proteomes" id="UP000199470">
    <property type="component" value="Unassembled WGS sequence"/>
</dbReference>
<dbReference type="GO" id="GO:0005886">
    <property type="term" value="C:plasma membrane"/>
    <property type="evidence" value="ECO:0007669"/>
    <property type="project" value="UniProtKB-SubCell"/>
</dbReference>
<dbReference type="GO" id="GO:0016758">
    <property type="term" value="F:hexosyltransferase activity"/>
    <property type="evidence" value="ECO:0007669"/>
    <property type="project" value="InterPro"/>
</dbReference>
<evidence type="ECO:0008006" key="12">
    <source>
        <dbReference type="Google" id="ProtNLM"/>
    </source>
</evidence>
<reference evidence="10 11" key="1">
    <citation type="submission" date="2016-10" db="EMBL/GenBank/DDBJ databases">
        <authorList>
            <person name="de Groot N.N."/>
        </authorList>
    </citation>
    <scope>NUCLEOTIDE SEQUENCE [LARGE SCALE GENOMIC DNA]</scope>
    <source>
        <strain evidence="10 11">ATCC 43154</strain>
    </source>
</reference>
<dbReference type="InterPro" id="IPR018584">
    <property type="entry name" value="GT87"/>
</dbReference>
<protein>
    <recommendedName>
        <fullName evidence="12">DUF2029 domain-containing protein</fullName>
    </recommendedName>
</protein>
<dbReference type="AlphaFoldDB" id="A0A1I4PFM4"/>
<feature type="transmembrane region" description="Helical" evidence="9">
    <location>
        <begin position="256"/>
        <end position="281"/>
    </location>
</feature>
<evidence type="ECO:0000313" key="10">
    <source>
        <dbReference type="EMBL" id="SFM26561.1"/>
    </source>
</evidence>
<accession>A0A1I4PFM4</accession>